<evidence type="ECO:0000313" key="3">
    <source>
        <dbReference type="Proteomes" id="UP000663832"/>
    </source>
</evidence>
<evidence type="ECO:0000313" key="2">
    <source>
        <dbReference type="EMBL" id="CAF0861510.1"/>
    </source>
</evidence>
<evidence type="ECO:0000313" key="1">
    <source>
        <dbReference type="EMBL" id="CAF0748327.1"/>
    </source>
</evidence>
<name>A0A813P2Y9_9BILA</name>
<dbReference type="EMBL" id="CAJNOM010000032">
    <property type="protein sequence ID" value="CAF0861510.1"/>
    <property type="molecule type" value="Genomic_DNA"/>
</dbReference>
<proteinExistence type="predicted"/>
<protein>
    <recommendedName>
        <fullName evidence="5">HIT domain-containing protein</fullName>
    </recommendedName>
</protein>
<evidence type="ECO:0000313" key="4">
    <source>
        <dbReference type="Proteomes" id="UP000663877"/>
    </source>
</evidence>
<gene>
    <name evidence="1" type="ORF">BJG266_LOCUS2288</name>
    <name evidence="2" type="ORF">QVE165_LOCUS7395</name>
</gene>
<reference evidence="1" key="1">
    <citation type="submission" date="2021-02" db="EMBL/GenBank/DDBJ databases">
        <authorList>
            <person name="Nowell W R."/>
        </authorList>
    </citation>
    <scope>NUCLEOTIDE SEQUENCE</scope>
</reference>
<sequence>METVIPVEWLIPHKIANGWKFQCSTNLRNLVATNRAALFFRQLVILLEQDYHLVNFHFKIQHNRKKIDQLEIFVFCGDDHIEQEPEPVSICSSCDVTHPLSQSTLLSEQQYTYAWLDFRNRPKLILTPKRHIERLSELKDENGEMEAFWYDTVEIIDRECDNINELIYPVLSLNHGTFRKHAHMHLKIDISKDIWETKIVPRHKEKLDYLEQLLKQTELISACFTERHLQQEIQKGVIGNMNNELKQTDVQTKSISK</sequence>
<dbReference type="EMBL" id="CAJNOI010000005">
    <property type="protein sequence ID" value="CAF0748327.1"/>
    <property type="molecule type" value="Genomic_DNA"/>
</dbReference>
<comment type="caution">
    <text evidence="1">The sequence shown here is derived from an EMBL/GenBank/DDBJ whole genome shotgun (WGS) entry which is preliminary data.</text>
</comment>
<dbReference type="AlphaFoldDB" id="A0A813P2Y9"/>
<dbReference type="OrthoDB" id="9973008at2759"/>
<evidence type="ECO:0008006" key="5">
    <source>
        <dbReference type="Google" id="ProtNLM"/>
    </source>
</evidence>
<dbReference type="Proteomes" id="UP000663832">
    <property type="component" value="Unassembled WGS sequence"/>
</dbReference>
<dbReference type="Proteomes" id="UP000663877">
    <property type="component" value="Unassembled WGS sequence"/>
</dbReference>
<keyword evidence="3" id="KW-1185">Reference proteome</keyword>
<accession>A0A813P2Y9</accession>
<organism evidence="1 4">
    <name type="scientific">Adineta steineri</name>
    <dbReference type="NCBI Taxonomy" id="433720"/>
    <lineage>
        <taxon>Eukaryota</taxon>
        <taxon>Metazoa</taxon>
        <taxon>Spiralia</taxon>
        <taxon>Gnathifera</taxon>
        <taxon>Rotifera</taxon>
        <taxon>Eurotatoria</taxon>
        <taxon>Bdelloidea</taxon>
        <taxon>Adinetida</taxon>
        <taxon>Adinetidae</taxon>
        <taxon>Adineta</taxon>
    </lineage>
</organism>